<dbReference type="InterPro" id="IPR016160">
    <property type="entry name" value="Ald_DH_CS_CYS"/>
</dbReference>
<accession>A0A9W7BMV8</accession>
<sequence>MIRSLNRLSPSLHRHKITARSFQTHYGSWINGKSYESPNASTYSVIDPARLTKLCTIVDADAATVDMAVKSGSEAFENGEWRRMDVRDRAEILNESARRLRERVPEFAEVESLQTGRAIREMNAQLGRLPEWLEYFAALIRTHEGTCPPFKGPYVNYVKRVPLGVCAQITPWNHPMLIAIKKIAPALATGNSIIVKPSEFAPITVLEFAKLMTECGLPDGVFNVVPGQGECGAALSGHEDLDMVDLTGGTPTGRKVHEAAGRNLATVLSELGGKAPMIVFNDADIQQAVNGTAFGSFIATGQTCIAGTRLLVQEDIYDDFVAAYVEKVSKIRIGAPEDPTTQMGPVINQGQLEKVKEFCELGEKEGGKILTGGKPVENLPEDLKNGYYWPPTVIGDCHGDMRVVREEVFGPVVVAYKFKDEADAIFKANDSEFGLAASIWSQNIKKAHRVADKLDVGIVWLNDHHRNDPSSPWGGMKDSGVGRENGIEALHEYTQTRSVIVGFDDTPFDWFVDSDARYG</sequence>
<dbReference type="FunFam" id="3.40.605.10:FF:000007">
    <property type="entry name" value="NAD/NADP-dependent betaine aldehyde dehydrogenase"/>
    <property type="match status" value="1"/>
</dbReference>
<dbReference type="InterPro" id="IPR016163">
    <property type="entry name" value="Ald_DH_C"/>
</dbReference>
<evidence type="ECO:0000313" key="4">
    <source>
        <dbReference type="EMBL" id="GMH93327.1"/>
    </source>
</evidence>
<protein>
    <recommendedName>
        <fullName evidence="3">Aldehyde dehydrogenase domain-containing protein</fullName>
    </recommendedName>
</protein>
<gene>
    <name evidence="4" type="ORF">TL16_g12598</name>
</gene>
<dbReference type="AlphaFoldDB" id="A0A9W7BMV8"/>
<proteinExistence type="inferred from homology"/>
<dbReference type="Proteomes" id="UP001162640">
    <property type="component" value="Unassembled WGS sequence"/>
</dbReference>
<dbReference type="PANTHER" id="PTHR11699">
    <property type="entry name" value="ALDEHYDE DEHYDROGENASE-RELATED"/>
    <property type="match status" value="1"/>
</dbReference>
<dbReference type="InterPro" id="IPR016162">
    <property type="entry name" value="Ald_DH_N"/>
</dbReference>
<comment type="caution">
    <text evidence="4">The sequence shown here is derived from an EMBL/GenBank/DDBJ whole genome shotgun (WGS) entry which is preliminary data.</text>
</comment>
<dbReference type="EMBL" id="BLQM01000520">
    <property type="protein sequence ID" value="GMH93327.1"/>
    <property type="molecule type" value="Genomic_DNA"/>
</dbReference>
<keyword evidence="2" id="KW-0560">Oxidoreductase</keyword>
<evidence type="ECO:0000313" key="5">
    <source>
        <dbReference type="Proteomes" id="UP001162640"/>
    </source>
</evidence>
<dbReference type="Gene3D" id="3.40.605.10">
    <property type="entry name" value="Aldehyde Dehydrogenase, Chain A, domain 1"/>
    <property type="match status" value="1"/>
</dbReference>
<dbReference type="FunFam" id="3.40.309.10:FF:000012">
    <property type="entry name" value="Betaine aldehyde dehydrogenase"/>
    <property type="match status" value="1"/>
</dbReference>
<evidence type="ECO:0000256" key="2">
    <source>
        <dbReference type="ARBA" id="ARBA00023002"/>
    </source>
</evidence>
<name>A0A9W7BMV8_9STRA</name>
<dbReference type="Pfam" id="PF00171">
    <property type="entry name" value="Aldedh"/>
    <property type="match status" value="1"/>
</dbReference>
<feature type="domain" description="Aldehyde dehydrogenase" evidence="3">
    <location>
        <begin position="39"/>
        <end position="499"/>
    </location>
</feature>
<comment type="similarity">
    <text evidence="1">Belongs to the aldehyde dehydrogenase family.</text>
</comment>
<reference evidence="5" key="1">
    <citation type="journal article" date="2023" name="Commun. Biol.">
        <title>Genome analysis of Parmales, the sister group of diatoms, reveals the evolutionary specialization of diatoms from phago-mixotrophs to photoautotrophs.</title>
        <authorList>
            <person name="Ban H."/>
            <person name="Sato S."/>
            <person name="Yoshikawa S."/>
            <person name="Yamada K."/>
            <person name="Nakamura Y."/>
            <person name="Ichinomiya M."/>
            <person name="Sato N."/>
            <person name="Blanc-Mathieu R."/>
            <person name="Endo H."/>
            <person name="Kuwata A."/>
            <person name="Ogata H."/>
        </authorList>
    </citation>
    <scope>NUCLEOTIDE SEQUENCE [LARGE SCALE GENOMIC DNA]</scope>
</reference>
<dbReference type="GO" id="GO:0016620">
    <property type="term" value="F:oxidoreductase activity, acting on the aldehyde or oxo group of donors, NAD or NADP as acceptor"/>
    <property type="evidence" value="ECO:0007669"/>
    <property type="project" value="InterPro"/>
</dbReference>
<evidence type="ECO:0000256" key="1">
    <source>
        <dbReference type="ARBA" id="ARBA00009986"/>
    </source>
</evidence>
<dbReference type="Gene3D" id="3.40.309.10">
    <property type="entry name" value="Aldehyde Dehydrogenase, Chain A, domain 2"/>
    <property type="match status" value="1"/>
</dbReference>
<dbReference type="InterPro" id="IPR015590">
    <property type="entry name" value="Aldehyde_DH_dom"/>
</dbReference>
<organism evidence="4 5">
    <name type="scientific">Triparma laevis f. inornata</name>
    <dbReference type="NCBI Taxonomy" id="1714386"/>
    <lineage>
        <taxon>Eukaryota</taxon>
        <taxon>Sar</taxon>
        <taxon>Stramenopiles</taxon>
        <taxon>Ochrophyta</taxon>
        <taxon>Bolidophyceae</taxon>
        <taxon>Parmales</taxon>
        <taxon>Triparmaceae</taxon>
        <taxon>Triparma</taxon>
    </lineage>
</organism>
<dbReference type="SUPFAM" id="SSF53720">
    <property type="entry name" value="ALDH-like"/>
    <property type="match status" value="1"/>
</dbReference>
<dbReference type="CDD" id="cd07114">
    <property type="entry name" value="ALDH_DhaS"/>
    <property type="match status" value="1"/>
</dbReference>
<evidence type="ECO:0000259" key="3">
    <source>
        <dbReference type="Pfam" id="PF00171"/>
    </source>
</evidence>
<dbReference type="InterPro" id="IPR016161">
    <property type="entry name" value="Ald_DH/histidinol_DH"/>
</dbReference>
<dbReference type="PROSITE" id="PS00070">
    <property type="entry name" value="ALDEHYDE_DEHYDR_CYS"/>
    <property type="match status" value="1"/>
</dbReference>